<comment type="caution">
    <text evidence="5">The sequence shown here is derived from an EMBL/GenBank/DDBJ whole genome shotgun (WGS) entry which is preliminary data.</text>
</comment>
<evidence type="ECO:0000256" key="3">
    <source>
        <dbReference type="ARBA" id="ARBA00022833"/>
    </source>
</evidence>
<evidence type="ECO:0000259" key="4">
    <source>
        <dbReference type="PROSITE" id="PS51891"/>
    </source>
</evidence>
<dbReference type="InterPro" id="IPR052355">
    <property type="entry name" value="CENP-V-like"/>
</dbReference>
<accession>A0ABV7MEU3</accession>
<dbReference type="PANTHER" id="PTHR28620">
    <property type="entry name" value="CENTROMERE PROTEIN V"/>
    <property type="match status" value="1"/>
</dbReference>
<comment type="similarity">
    <text evidence="1">Belongs to the Gfa family.</text>
</comment>
<evidence type="ECO:0000313" key="5">
    <source>
        <dbReference type="EMBL" id="MFC3303890.1"/>
    </source>
</evidence>
<organism evidence="5 6">
    <name type="scientific">Parvularcula lutaonensis</name>
    <dbReference type="NCBI Taxonomy" id="491923"/>
    <lineage>
        <taxon>Bacteria</taxon>
        <taxon>Pseudomonadati</taxon>
        <taxon>Pseudomonadota</taxon>
        <taxon>Alphaproteobacteria</taxon>
        <taxon>Parvularculales</taxon>
        <taxon>Parvularculaceae</taxon>
        <taxon>Parvularcula</taxon>
    </lineage>
</organism>
<name>A0ABV7MEU3_9PROT</name>
<dbReference type="Proteomes" id="UP001595607">
    <property type="component" value="Unassembled WGS sequence"/>
</dbReference>
<dbReference type="PANTHER" id="PTHR28620:SF1">
    <property type="entry name" value="CENP-V_GFA DOMAIN-CONTAINING PROTEIN"/>
    <property type="match status" value="1"/>
</dbReference>
<dbReference type="SUPFAM" id="SSF51316">
    <property type="entry name" value="Mss4-like"/>
    <property type="match status" value="1"/>
</dbReference>
<feature type="domain" description="CENP-V/GFA" evidence="4">
    <location>
        <begin position="5"/>
        <end position="106"/>
    </location>
</feature>
<keyword evidence="2" id="KW-0479">Metal-binding</keyword>
<evidence type="ECO:0000256" key="2">
    <source>
        <dbReference type="ARBA" id="ARBA00022723"/>
    </source>
</evidence>
<dbReference type="PROSITE" id="PS51891">
    <property type="entry name" value="CENP_V_GFA"/>
    <property type="match status" value="1"/>
</dbReference>
<protein>
    <submittedName>
        <fullName evidence="5">GFA family protein</fullName>
    </submittedName>
</protein>
<dbReference type="Pfam" id="PF04828">
    <property type="entry name" value="GFA"/>
    <property type="match status" value="1"/>
</dbReference>
<gene>
    <name evidence="5" type="ORF">ACFONP_14250</name>
</gene>
<keyword evidence="3" id="KW-0862">Zinc</keyword>
<dbReference type="EMBL" id="JBHRVA010000003">
    <property type="protein sequence ID" value="MFC3303890.1"/>
    <property type="molecule type" value="Genomic_DNA"/>
</dbReference>
<dbReference type="InterPro" id="IPR011057">
    <property type="entry name" value="Mss4-like_sf"/>
</dbReference>
<dbReference type="InterPro" id="IPR006913">
    <property type="entry name" value="CENP-V/GFA"/>
</dbReference>
<sequence length="152" mass="16837">MSETYEGRCHCGAVKFDVTLLGGLESATRCNCSYCRMRGAVALTANVADLKVRQGFETLRLYSFGTHTAKHYFCGTCGIYTHHQRRSNPKRVGVNAACLEGLSPFDFEVVPVIDGVNHPSDKGPGHVADQVGLLIYKDEEKERTYADLPHER</sequence>
<dbReference type="Gene3D" id="2.170.150.70">
    <property type="match status" value="1"/>
</dbReference>
<evidence type="ECO:0000313" key="6">
    <source>
        <dbReference type="Proteomes" id="UP001595607"/>
    </source>
</evidence>
<proteinExistence type="inferred from homology"/>
<keyword evidence="6" id="KW-1185">Reference proteome</keyword>
<reference evidence="6" key="1">
    <citation type="journal article" date="2019" name="Int. J. Syst. Evol. Microbiol.">
        <title>The Global Catalogue of Microorganisms (GCM) 10K type strain sequencing project: providing services to taxonomists for standard genome sequencing and annotation.</title>
        <authorList>
            <consortium name="The Broad Institute Genomics Platform"/>
            <consortium name="The Broad Institute Genome Sequencing Center for Infectious Disease"/>
            <person name="Wu L."/>
            <person name="Ma J."/>
        </authorList>
    </citation>
    <scope>NUCLEOTIDE SEQUENCE [LARGE SCALE GENOMIC DNA]</scope>
    <source>
        <strain evidence="6">KCTC 22245</strain>
    </source>
</reference>
<evidence type="ECO:0000256" key="1">
    <source>
        <dbReference type="ARBA" id="ARBA00005495"/>
    </source>
</evidence>
<dbReference type="RefSeq" id="WP_189576848.1">
    <property type="nucleotide sequence ID" value="NZ_BMXU01000002.1"/>
</dbReference>